<dbReference type="PANTHER" id="PTHR35893:SF3">
    <property type="entry name" value="INNER MEMBRANE PROTEIN"/>
    <property type="match status" value="1"/>
</dbReference>
<protein>
    <recommendedName>
        <fullName evidence="2">DUF883 domain-containing protein</fullName>
    </recommendedName>
</protein>
<dbReference type="EMBL" id="CP029479">
    <property type="protein sequence ID" value="AWM76442.1"/>
    <property type="molecule type" value="Genomic_DNA"/>
</dbReference>
<dbReference type="AlphaFoldDB" id="A0A2Z3HMJ2"/>
<keyword evidence="1" id="KW-0812">Transmembrane</keyword>
<sequence length="107" mass="11201">MPATTVDKAARAARAAVKSTTEVAGDAVEQAERKLNDAAHRIEKALAEGVEQIRTHGKAYAAEAKDQIDDAQRYVAGQVRERPLAATGVALGVGVLIGLLLAAGRNR</sequence>
<evidence type="ECO:0000313" key="3">
    <source>
        <dbReference type="EMBL" id="AWM76442.1"/>
    </source>
</evidence>
<keyword evidence="4" id="KW-1185">Reference proteome</keyword>
<gene>
    <name evidence="3" type="ORF">HYN04_00890</name>
</gene>
<feature type="domain" description="DUF883" evidence="2">
    <location>
        <begin position="79"/>
        <end position="102"/>
    </location>
</feature>
<dbReference type="Proteomes" id="UP000247763">
    <property type="component" value="Chromosome"/>
</dbReference>
<proteinExistence type="predicted"/>
<name>A0A2Z3HMJ2_9CAUL</name>
<keyword evidence="1" id="KW-1133">Transmembrane helix</keyword>
<dbReference type="Pfam" id="PF19029">
    <property type="entry name" value="DUF883_C"/>
    <property type="match status" value="1"/>
</dbReference>
<organism evidence="3 4">
    <name type="scientific">Phenylobacterium parvum</name>
    <dbReference type="NCBI Taxonomy" id="2201350"/>
    <lineage>
        <taxon>Bacteria</taxon>
        <taxon>Pseudomonadati</taxon>
        <taxon>Pseudomonadota</taxon>
        <taxon>Alphaproteobacteria</taxon>
        <taxon>Caulobacterales</taxon>
        <taxon>Caulobacteraceae</taxon>
        <taxon>Phenylobacterium</taxon>
    </lineage>
</organism>
<evidence type="ECO:0000259" key="2">
    <source>
        <dbReference type="Pfam" id="PF19029"/>
    </source>
</evidence>
<dbReference type="KEGG" id="phb:HYN04_00890"/>
<reference evidence="4" key="1">
    <citation type="submission" date="2018-05" db="EMBL/GenBank/DDBJ databases">
        <title>Genome sequencing of Phenylobacterium sp. HYN0004.</title>
        <authorList>
            <person name="Yi H."/>
            <person name="Baek C."/>
        </authorList>
    </citation>
    <scope>NUCLEOTIDE SEQUENCE [LARGE SCALE GENOMIC DNA]</scope>
    <source>
        <strain evidence="4">HYN0004</strain>
    </source>
</reference>
<accession>A0A2Z3HMJ2</accession>
<evidence type="ECO:0000256" key="1">
    <source>
        <dbReference type="SAM" id="Phobius"/>
    </source>
</evidence>
<keyword evidence="1" id="KW-0472">Membrane</keyword>
<dbReference type="PANTHER" id="PTHR35893">
    <property type="entry name" value="INNER MEMBRANE PROTEIN-RELATED"/>
    <property type="match status" value="1"/>
</dbReference>
<feature type="transmembrane region" description="Helical" evidence="1">
    <location>
        <begin position="84"/>
        <end position="103"/>
    </location>
</feature>
<evidence type="ECO:0000313" key="4">
    <source>
        <dbReference type="Proteomes" id="UP000247763"/>
    </source>
</evidence>
<dbReference type="InterPro" id="IPR043605">
    <property type="entry name" value="DUF883_C"/>
</dbReference>
<dbReference type="RefSeq" id="WP_110449011.1">
    <property type="nucleotide sequence ID" value="NZ_CP029479.1"/>
</dbReference>
<dbReference type="GO" id="GO:0043022">
    <property type="term" value="F:ribosome binding"/>
    <property type="evidence" value="ECO:0007669"/>
    <property type="project" value="InterPro"/>
</dbReference>
<dbReference type="InterPro" id="IPR010279">
    <property type="entry name" value="YqjD/ElaB"/>
</dbReference>